<sequence>MYPTDDEMSARLQAQYERTNELVRGMAEPFQDLWSFADNRAAVKMLDGTVYGVSEITEALRDPAEQLWLTFALLDADEGDIASFEQLASPGGTLVLKSRALGTITLRYDLIAAVLVDEDAPEEDDGEEEDLPGAEEAA</sequence>
<comment type="caution">
    <text evidence="2">The sequence shown here is derived from an EMBL/GenBank/DDBJ whole genome shotgun (WGS) entry which is preliminary data.</text>
</comment>
<accession>A0A8J2YUM3</accession>
<organism evidence="2 3">
    <name type="scientific">Aliidongia dinghuensis</name>
    <dbReference type="NCBI Taxonomy" id="1867774"/>
    <lineage>
        <taxon>Bacteria</taxon>
        <taxon>Pseudomonadati</taxon>
        <taxon>Pseudomonadota</taxon>
        <taxon>Alphaproteobacteria</taxon>
        <taxon>Rhodospirillales</taxon>
        <taxon>Dongiaceae</taxon>
        <taxon>Aliidongia</taxon>
    </lineage>
</organism>
<gene>
    <name evidence="2" type="ORF">GCM10011611_33130</name>
</gene>
<protein>
    <submittedName>
        <fullName evidence="2">Uncharacterized protein</fullName>
    </submittedName>
</protein>
<dbReference type="EMBL" id="BMJQ01000008">
    <property type="protein sequence ID" value="GGF24446.1"/>
    <property type="molecule type" value="Genomic_DNA"/>
</dbReference>
<feature type="region of interest" description="Disordered" evidence="1">
    <location>
        <begin position="118"/>
        <end position="138"/>
    </location>
</feature>
<dbReference type="Proteomes" id="UP000646365">
    <property type="component" value="Unassembled WGS sequence"/>
</dbReference>
<evidence type="ECO:0000256" key="1">
    <source>
        <dbReference type="SAM" id="MobiDB-lite"/>
    </source>
</evidence>
<proteinExistence type="predicted"/>
<keyword evidence="3" id="KW-1185">Reference proteome</keyword>
<evidence type="ECO:0000313" key="3">
    <source>
        <dbReference type="Proteomes" id="UP000646365"/>
    </source>
</evidence>
<reference evidence="2" key="2">
    <citation type="submission" date="2020-09" db="EMBL/GenBank/DDBJ databases">
        <authorList>
            <person name="Sun Q."/>
            <person name="Zhou Y."/>
        </authorList>
    </citation>
    <scope>NUCLEOTIDE SEQUENCE</scope>
    <source>
        <strain evidence="2">CGMCC 1.15725</strain>
    </source>
</reference>
<reference evidence="2" key="1">
    <citation type="journal article" date="2014" name="Int. J. Syst. Evol. Microbiol.">
        <title>Complete genome sequence of Corynebacterium casei LMG S-19264T (=DSM 44701T), isolated from a smear-ripened cheese.</title>
        <authorList>
            <consortium name="US DOE Joint Genome Institute (JGI-PGF)"/>
            <person name="Walter F."/>
            <person name="Albersmeier A."/>
            <person name="Kalinowski J."/>
            <person name="Ruckert C."/>
        </authorList>
    </citation>
    <scope>NUCLEOTIDE SEQUENCE</scope>
    <source>
        <strain evidence="2">CGMCC 1.15725</strain>
    </source>
</reference>
<dbReference type="AlphaFoldDB" id="A0A8J2YUM3"/>
<name>A0A8J2YUM3_9PROT</name>
<evidence type="ECO:0000313" key="2">
    <source>
        <dbReference type="EMBL" id="GGF24446.1"/>
    </source>
</evidence>
<dbReference type="RefSeq" id="WP_189047717.1">
    <property type="nucleotide sequence ID" value="NZ_BMJQ01000008.1"/>
</dbReference>